<dbReference type="GO" id="GO:0071949">
    <property type="term" value="F:FAD binding"/>
    <property type="evidence" value="ECO:0007669"/>
    <property type="project" value="InterPro"/>
</dbReference>
<accession>B0LJ24</accession>
<proteinExistence type="predicted"/>
<dbReference type="Gene3D" id="3.40.30.120">
    <property type="match status" value="1"/>
</dbReference>
<evidence type="ECO:0000256" key="1">
    <source>
        <dbReference type="ARBA" id="ARBA00001974"/>
    </source>
</evidence>
<reference evidence="5" key="1">
    <citation type="submission" date="2007-09" db="EMBL/GenBank/DDBJ databases">
        <authorList>
            <person name="Zhang X.J."/>
            <person name="Alemany L.B."/>
            <person name="Fiedler H.-P."/>
            <person name="Goodfellow M."/>
            <person name="Parry R.J."/>
        </authorList>
    </citation>
    <scope>NUCLEOTIDE SEQUENCE</scope>
    <source>
        <strain evidence="5">MJ773-88K4</strain>
    </source>
</reference>
<comment type="cofactor">
    <cofactor evidence="1">
        <name>FAD</name>
        <dbReference type="ChEBI" id="CHEBI:57692"/>
    </cofactor>
</comment>
<dbReference type="EMBL" id="EU147298">
    <property type="protein sequence ID" value="ABX71124.1"/>
    <property type="molecule type" value="Genomic_DNA"/>
</dbReference>
<dbReference type="Gene3D" id="3.30.9.10">
    <property type="entry name" value="D-Amino Acid Oxidase, subunit A, domain 2"/>
    <property type="match status" value="1"/>
</dbReference>
<sequence length="558" mass="61301">MADVQVPVLVVGGGMSGLASALFLRQQGIDCLVVERNSGVSQMLRSTHVSPRTMELFRTLGIEQGVLDVAEKFVLGKHWADRDLPPHHLPRAILRAQSLAHIVEGDVVVMAEGENDFHDIGPSEAVWCGQDKVEPVMLEEALRLGAQISFRTELTSFVQDEDGVTAQLRDLETGRTSTVRARYLIAADGAHSPLRKELGIERNGHGALGHVLNILFTADIDSILDGRRFMILYLQNRDAPGMLFKVDDERWIYGIFGDPRVLDASKVTPEECVDLVRKATGVPGLEVNILEAKGWWIGHGIADAYRAGRVFLVGDSAHVLPPTGGFGANCGVQDAQNLAWKLAGVLRGWAGEGLLDTYETERRPVGRATIDQAWMRHMRWSDPQDADERDEREQTIVTTAYRYTSPVIPGTDFDDPLSHELVIDGRPGMRVPHTWLTDARGERVSPIDLTGESFLLFTGDQADDRAERALAAADELGVPLKVHRLVADGDVRDPHDEFRKASGIGAHGALLVRPDGFVAWRRQDAEGAEGAETTEHTEHTENTENFVDILAAVTGRTL</sequence>
<reference evidence="5" key="2">
    <citation type="journal article" date="2008" name="Antimicrob. Agents Chemother.">
        <title>Biosynthetic investigations of lactonamycin and lactonamycin z: cloning of the biosynthetic gene clusters and discovery of an unusual starter unit.</title>
        <authorList>
            <person name="Zhang X."/>
            <person name="Alemany L.B."/>
            <person name="Fiedler H.P."/>
            <person name="Goodfellow M."/>
            <person name="Parry R.J."/>
        </authorList>
    </citation>
    <scope>NUCLEOTIDE SEQUENCE</scope>
    <source>
        <strain evidence="5">MJ773-88K4</strain>
    </source>
</reference>
<organism evidence="5">
    <name type="scientific">Streptomyces rishiriensis</name>
    <dbReference type="NCBI Taxonomy" id="68264"/>
    <lineage>
        <taxon>Bacteria</taxon>
        <taxon>Bacillati</taxon>
        <taxon>Actinomycetota</taxon>
        <taxon>Actinomycetes</taxon>
        <taxon>Kitasatosporales</taxon>
        <taxon>Streptomycetaceae</taxon>
        <taxon>Streptomyces</taxon>
    </lineage>
</organism>
<keyword evidence="3" id="KW-0274">FAD</keyword>
<gene>
    <name evidence="5" type="primary">lct41</name>
</gene>
<evidence type="ECO:0000256" key="3">
    <source>
        <dbReference type="ARBA" id="ARBA00022827"/>
    </source>
</evidence>
<dbReference type="Gene3D" id="3.50.50.60">
    <property type="entry name" value="FAD/NAD(P)-binding domain"/>
    <property type="match status" value="1"/>
</dbReference>
<feature type="domain" description="FAD-binding" evidence="4">
    <location>
        <begin position="6"/>
        <end position="373"/>
    </location>
</feature>
<evidence type="ECO:0000313" key="5">
    <source>
        <dbReference type="EMBL" id="ABX71124.1"/>
    </source>
</evidence>
<dbReference type="InterPro" id="IPR050641">
    <property type="entry name" value="RIFMO-like"/>
</dbReference>
<evidence type="ECO:0000259" key="4">
    <source>
        <dbReference type="Pfam" id="PF01494"/>
    </source>
</evidence>
<dbReference type="InterPro" id="IPR002938">
    <property type="entry name" value="FAD-bd"/>
</dbReference>
<name>B0LJ24_STRRH</name>
<dbReference type="Pfam" id="PF01494">
    <property type="entry name" value="FAD_binding_3"/>
    <property type="match status" value="1"/>
</dbReference>
<dbReference type="AlphaFoldDB" id="B0LJ24"/>
<dbReference type="PANTHER" id="PTHR43004:SF19">
    <property type="entry name" value="BINDING MONOOXYGENASE, PUTATIVE (JCVI)-RELATED"/>
    <property type="match status" value="1"/>
</dbReference>
<dbReference type="PRINTS" id="PR00420">
    <property type="entry name" value="RNGMNOXGNASE"/>
</dbReference>
<keyword evidence="2" id="KW-0285">Flavoprotein</keyword>
<evidence type="ECO:0000256" key="2">
    <source>
        <dbReference type="ARBA" id="ARBA00022630"/>
    </source>
</evidence>
<dbReference type="SUPFAM" id="SSF51905">
    <property type="entry name" value="FAD/NAD(P)-binding domain"/>
    <property type="match status" value="1"/>
</dbReference>
<dbReference type="GO" id="GO:0016709">
    <property type="term" value="F:oxidoreductase activity, acting on paired donors, with incorporation or reduction of molecular oxygen, NAD(P)H as one donor, and incorporation of one atom of oxygen"/>
    <property type="evidence" value="ECO:0007669"/>
    <property type="project" value="UniProtKB-ARBA"/>
</dbReference>
<dbReference type="InterPro" id="IPR036188">
    <property type="entry name" value="FAD/NAD-bd_sf"/>
</dbReference>
<dbReference type="Pfam" id="PF21274">
    <property type="entry name" value="Rng_hyd_C"/>
    <property type="match status" value="1"/>
</dbReference>
<dbReference type="PANTHER" id="PTHR43004">
    <property type="entry name" value="TRK SYSTEM POTASSIUM UPTAKE PROTEIN"/>
    <property type="match status" value="1"/>
</dbReference>
<protein>
    <submittedName>
        <fullName evidence="5">Lct41</fullName>
    </submittedName>
</protein>